<evidence type="ECO:0000313" key="1">
    <source>
        <dbReference type="EMBL" id="MBA4452170.1"/>
    </source>
</evidence>
<name>A0AC60VXU9_9ARCH</name>
<gene>
    <name evidence="1" type="ORF">H2B03_03200</name>
</gene>
<dbReference type="EMBL" id="JACEMZ010000012">
    <property type="protein sequence ID" value="MBA4452170.1"/>
    <property type="molecule type" value="Genomic_DNA"/>
</dbReference>
<evidence type="ECO:0000313" key="2">
    <source>
        <dbReference type="Proteomes" id="UP000559653"/>
    </source>
</evidence>
<proteinExistence type="predicted"/>
<accession>A0AC60VXU9</accession>
<dbReference type="Proteomes" id="UP000559653">
    <property type="component" value="Unassembled WGS sequence"/>
</dbReference>
<comment type="caution">
    <text evidence="1">The sequence shown here is derived from an EMBL/GenBank/DDBJ whole genome shotgun (WGS) entry which is preliminary data.</text>
</comment>
<reference evidence="1 2" key="1">
    <citation type="journal article" date="2020" name="Appl. Environ. Microbiol.">
        <title>Genomic Characteristics of a Novel Species of Ammonia-Oxidizing Archaea from the Jiulong River Estuary.</title>
        <authorList>
            <person name="Zou D."/>
            <person name="Wan R."/>
            <person name="Han L."/>
            <person name="Xu M.N."/>
            <person name="Liu Y."/>
            <person name="Liu H."/>
            <person name="Kao S.J."/>
            <person name="Li M."/>
        </authorList>
    </citation>
    <scope>NUCLEOTIDE SEQUENCE [LARGE SCALE GENOMIC DNA]</scope>
    <source>
        <strain evidence="1">W1bin1</strain>
    </source>
</reference>
<sequence length="299" mass="33622">MKSKSFDSKNCNHKLTTTDIDTGEVSCSLCGVVLSDKIFALGPEVFGQIKENLQNNERTGQKISLKMADMGLSTVIQPQDKDSSGKSLSNDNKRTFYRLRMWDRNSRHAITNQSFVNAFTLLDGIRSKLGLPEHVVEKSAYIFRKAHQKRLLPGRSSHVILCSVVYMSCRMTDTPRTLSDIAKAGGVKKKIIQRTYRFLARELETYAKSYDPTEFVSRISNEVRISEKSKHYARHLLELGQDKGVNEGKHPMSMAAAAVYLAIKRNNEKIPQARISAVSGISAVTIRNRVKELKALIKN</sequence>
<organism evidence="1 2">
    <name type="scientific">Candidatus Nitrosomaritimum aestuariumsis</name>
    <dbReference type="NCBI Taxonomy" id="3342354"/>
    <lineage>
        <taxon>Archaea</taxon>
        <taxon>Nitrososphaerota</taxon>
        <taxon>Nitrososphaeria</taxon>
        <taxon>Nitrosopumilales</taxon>
        <taxon>Nitrosopumilaceae</taxon>
        <taxon>Candidatus Nitrosomaritimum</taxon>
    </lineage>
</organism>
<protein>
    <submittedName>
        <fullName evidence="1">Transcription factor TFIIB</fullName>
    </submittedName>
</protein>